<dbReference type="SUPFAM" id="SSF53163">
    <property type="entry name" value="HybD-like"/>
    <property type="match status" value="1"/>
</dbReference>
<dbReference type="NCBIfam" id="TIGR00072">
    <property type="entry name" value="hydrog_prot"/>
    <property type="match status" value="1"/>
</dbReference>
<dbReference type="Pfam" id="PF01750">
    <property type="entry name" value="HycI"/>
    <property type="match status" value="1"/>
</dbReference>
<gene>
    <name evidence="5" type="ORF">CRP01_25050</name>
</gene>
<dbReference type="PRINTS" id="PR00446">
    <property type="entry name" value="HYDRGNUPTAKE"/>
</dbReference>
<protein>
    <submittedName>
        <fullName evidence="5">Hydrogenase maturation protease</fullName>
    </submittedName>
</protein>
<reference evidence="5 6" key="1">
    <citation type="submission" date="2017-10" db="EMBL/GenBank/DDBJ databases">
        <title>The draft genome sequence of Lewinella nigricans NBRC 102662.</title>
        <authorList>
            <person name="Wang K."/>
        </authorList>
    </citation>
    <scope>NUCLEOTIDE SEQUENCE [LARGE SCALE GENOMIC DNA]</scope>
    <source>
        <strain evidence="5 6">NBRC 102662</strain>
    </source>
</reference>
<comment type="caution">
    <text evidence="5">The sequence shown here is derived from an EMBL/GenBank/DDBJ whole genome shotgun (WGS) entry which is preliminary data.</text>
</comment>
<evidence type="ECO:0000256" key="1">
    <source>
        <dbReference type="ARBA" id="ARBA00006814"/>
    </source>
</evidence>
<evidence type="ECO:0000256" key="4">
    <source>
        <dbReference type="ARBA" id="ARBA00022801"/>
    </source>
</evidence>
<dbReference type="Gene3D" id="3.40.50.1450">
    <property type="entry name" value="HybD-like"/>
    <property type="match status" value="1"/>
</dbReference>
<dbReference type="PANTHER" id="PTHR30302:SF1">
    <property type="entry name" value="HYDROGENASE 2 MATURATION PROTEASE"/>
    <property type="match status" value="1"/>
</dbReference>
<dbReference type="GO" id="GO:0016485">
    <property type="term" value="P:protein processing"/>
    <property type="evidence" value="ECO:0007669"/>
    <property type="project" value="TreeGrafter"/>
</dbReference>
<evidence type="ECO:0000313" key="5">
    <source>
        <dbReference type="EMBL" id="PHN03865.1"/>
    </source>
</evidence>
<evidence type="ECO:0000256" key="3">
    <source>
        <dbReference type="ARBA" id="ARBA00022750"/>
    </source>
</evidence>
<proteinExistence type="inferred from homology"/>
<dbReference type="Proteomes" id="UP000223913">
    <property type="component" value="Unassembled WGS sequence"/>
</dbReference>
<name>A0A2D0N5U4_FLAN2</name>
<dbReference type="AlphaFoldDB" id="A0A2D0N5U4"/>
<evidence type="ECO:0000256" key="2">
    <source>
        <dbReference type="ARBA" id="ARBA00022670"/>
    </source>
</evidence>
<comment type="similarity">
    <text evidence="1">Belongs to the peptidase A31 family.</text>
</comment>
<organism evidence="5 6">
    <name type="scientific">Flavilitoribacter nigricans (strain ATCC 23147 / DSM 23189 / NBRC 102662 / NCIMB 1420 / SS-2)</name>
    <name type="common">Lewinella nigricans</name>
    <dbReference type="NCBI Taxonomy" id="1122177"/>
    <lineage>
        <taxon>Bacteria</taxon>
        <taxon>Pseudomonadati</taxon>
        <taxon>Bacteroidota</taxon>
        <taxon>Saprospiria</taxon>
        <taxon>Saprospirales</taxon>
        <taxon>Lewinellaceae</taxon>
        <taxon>Flavilitoribacter</taxon>
    </lineage>
</organism>
<dbReference type="GO" id="GO:0004190">
    <property type="term" value="F:aspartic-type endopeptidase activity"/>
    <property type="evidence" value="ECO:0007669"/>
    <property type="project" value="UniProtKB-KW"/>
</dbReference>
<dbReference type="PANTHER" id="PTHR30302">
    <property type="entry name" value="HYDROGENASE 1 MATURATION PROTEASE"/>
    <property type="match status" value="1"/>
</dbReference>
<keyword evidence="6" id="KW-1185">Reference proteome</keyword>
<keyword evidence="3" id="KW-0064">Aspartyl protease</keyword>
<dbReference type="OrthoDB" id="9794619at2"/>
<dbReference type="GO" id="GO:0008047">
    <property type="term" value="F:enzyme activator activity"/>
    <property type="evidence" value="ECO:0007669"/>
    <property type="project" value="InterPro"/>
</dbReference>
<dbReference type="EMBL" id="PDUD01000029">
    <property type="protein sequence ID" value="PHN03865.1"/>
    <property type="molecule type" value="Genomic_DNA"/>
</dbReference>
<evidence type="ECO:0000313" key="6">
    <source>
        <dbReference type="Proteomes" id="UP000223913"/>
    </source>
</evidence>
<keyword evidence="2 5" id="KW-0645">Protease</keyword>
<sequence>MVKKTAVLGFGNPVRADDGVGIYVIEQLQAAMPPDESVSVFDMGTSAFEVLFQLRGHDRIILVDAVINSEEAVGSVFKLPASEVEGKIEDDPLVFLHGLKWHQALSYARKMLGADYPEEIDVYLIAIENTSFNVGMGEAAKQGGDRVVQLLLDEFSG</sequence>
<keyword evidence="4" id="KW-0378">Hydrolase</keyword>
<accession>A0A2D0N5U4</accession>
<dbReference type="InterPro" id="IPR023430">
    <property type="entry name" value="Pept_HybD-like_dom_sf"/>
</dbReference>
<dbReference type="InterPro" id="IPR000671">
    <property type="entry name" value="Peptidase_A31"/>
</dbReference>